<evidence type="ECO:0000313" key="3">
    <source>
        <dbReference type="EMBL" id="TNM36291.1"/>
    </source>
</evidence>
<dbReference type="OrthoDB" id="2676521at2"/>
<dbReference type="Proteomes" id="UP000313231">
    <property type="component" value="Unassembled WGS sequence"/>
</dbReference>
<dbReference type="PANTHER" id="PTHR22916">
    <property type="entry name" value="GLYCOSYLTRANSFERASE"/>
    <property type="match status" value="1"/>
</dbReference>
<keyword evidence="3" id="KW-0808">Transferase</keyword>
<keyword evidence="1" id="KW-0175">Coiled coil</keyword>
<dbReference type="GO" id="GO:0016758">
    <property type="term" value="F:hexosyltransferase activity"/>
    <property type="evidence" value="ECO:0007669"/>
    <property type="project" value="UniProtKB-ARBA"/>
</dbReference>
<protein>
    <submittedName>
        <fullName evidence="3">Glycosyltransferase</fullName>
    </submittedName>
</protein>
<evidence type="ECO:0000259" key="2">
    <source>
        <dbReference type="Pfam" id="PF00535"/>
    </source>
</evidence>
<dbReference type="CDD" id="cd00761">
    <property type="entry name" value="Glyco_tranf_GTA_type"/>
    <property type="match status" value="1"/>
</dbReference>
<dbReference type="InterPro" id="IPR029044">
    <property type="entry name" value="Nucleotide-diphossugar_trans"/>
</dbReference>
<dbReference type="AlphaFoldDB" id="A0A5C4VKG1"/>
<keyword evidence="4" id="KW-1185">Reference proteome</keyword>
<accession>A0A5C4VKG1</accession>
<name>A0A5C4VKG1_9ACTN</name>
<sequence length="333" mass="37171">MATGFTVLLPVHRPPAMLPLAIESVLAQTLGDLELVVLCDGAPAETAACAREYADRDPRVRVLDLPKGERHGEAHRHAVLERAERPLVAQLADDDLWFPEHLVELDRLLADADFGNLLQARLTPQGAVAVHLGDLADPRTRERMRTERFNFFGPSVAGYRLAAYRRLVHGWEPAPADVWSDLHMWRAFLETPGLRLATRYSVQGVSLPAVERTDASLAEREAESRRIAEDLLGSARARDDFRARAFADLWAHLAATTTYAEELDRTHDEALAQIAVLRSQLADTQAAAEQAFARVERKRTANQRLRARNQALTEELAALRLSAGGRRPRWPSR</sequence>
<proteinExistence type="predicted"/>
<dbReference type="Gene3D" id="3.90.550.10">
    <property type="entry name" value="Spore Coat Polysaccharide Biosynthesis Protein SpsA, Chain A"/>
    <property type="match status" value="1"/>
</dbReference>
<dbReference type="EMBL" id="VDMP01000027">
    <property type="protein sequence ID" value="TNM36291.1"/>
    <property type="molecule type" value="Genomic_DNA"/>
</dbReference>
<evidence type="ECO:0000256" key="1">
    <source>
        <dbReference type="SAM" id="Coils"/>
    </source>
</evidence>
<dbReference type="SUPFAM" id="SSF53448">
    <property type="entry name" value="Nucleotide-diphospho-sugar transferases"/>
    <property type="match status" value="1"/>
</dbReference>
<dbReference type="PANTHER" id="PTHR22916:SF3">
    <property type="entry name" value="UDP-GLCNAC:BETAGAL BETA-1,3-N-ACETYLGLUCOSAMINYLTRANSFERASE-LIKE PROTEIN 1"/>
    <property type="match status" value="1"/>
</dbReference>
<gene>
    <name evidence="3" type="ORF">FHP29_19195</name>
</gene>
<comment type="caution">
    <text evidence="3">The sequence shown here is derived from an EMBL/GenBank/DDBJ whole genome shotgun (WGS) entry which is preliminary data.</text>
</comment>
<dbReference type="Pfam" id="PF00535">
    <property type="entry name" value="Glycos_transf_2"/>
    <property type="match status" value="1"/>
</dbReference>
<feature type="coiled-coil region" evidence="1">
    <location>
        <begin position="260"/>
        <end position="322"/>
    </location>
</feature>
<reference evidence="3 4" key="1">
    <citation type="journal article" date="2016" name="Int. J. Syst. Evol. Microbiol.">
        <title>Nocardioides albidus sp. nov., an actinobacterium isolated from garden soil.</title>
        <authorList>
            <person name="Singh H."/>
            <person name="Du J."/>
            <person name="Trinh H."/>
            <person name="Won K."/>
            <person name="Yang J.E."/>
            <person name="Yin C."/>
            <person name="Kook M."/>
            <person name="Yi T.H."/>
        </authorList>
    </citation>
    <scope>NUCLEOTIDE SEQUENCE [LARGE SCALE GENOMIC DNA]</scope>
    <source>
        <strain evidence="3 4">CCTCC AB 2015297</strain>
    </source>
</reference>
<organism evidence="3 4">
    <name type="scientific">Nocardioides albidus</name>
    <dbReference type="NCBI Taxonomy" id="1517589"/>
    <lineage>
        <taxon>Bacteria</taxon>
        <taxon>Bacillati</taxon>
        <taxon>Actinomycetota</taxon>
        <taxon>Actinomycetes</taxon>
        <taxon>Propionibacteriales</taxon>
        <taxon>Nocardioidaceae</taxon>
        <taxon>Nocardioides</taxon>
    </lineage>
</organism>
<feature type="domain" description="Glycosyltransferase 2-like" evidence="2">
    <location>
        <begin position="6"/>
        <end position="121"/>
    </location>
</feature>
<evidence type="ECO:0000313" key="4">
    <source>
        <dbReference type="Proteomes" id="UP000313231"/>
    </source>
</evidence>
<dbReference type="InterPro" id="IPR001173">
    <property type="entry name" value="Glyco_trans_2-like"/>
</dbReference>
<dbReference type="RefSeq" id="WP_139624478.1">
    <property type="nucleotide sequence ID" value="NZ_VDMP01000027.1"/>
</dbReference>